<proteinExistence type="predicted"/>
<evidence type="ECO:0000313" key="2">
    <source>
        <dbReference type="Proteomes" id="UP000887575"/>
    </source>
</evidence>
<sequence>MKSFLAILAVSVISVTFCWVEPKTFCETDAYCQDRGWESCKLMPNRTYGICQGLISSAGTETDAVKSKSTQINEACQN</sequence>
<dbReference type="AlphaFoldDB" id="A0AAF3J8V2"/>
<keyword evidence="1" id="KW-0732">Signal</keyword>
<reference evidence="3" key="1">
    <citation type="submission" date="2024-02" db="UniProtKB">
        <authorList>
            <consortium name="WormBaseParasite"/>
        </authorList>
    </citation>
    <scope>IDENTIFICATION</scope>
</reference>
<organism evidence="2 3">
    <name type="scientific">Mesorhabditis belari</name>
    <dbReference type="NCBI Taxonomy" id="2138241"/>
    <lineage>
        <taxon>Eukaryota</taxon>
        <taxon>Metazoa</taxon>
        <taxon>Ecdysozoa</taxon>
        <taxon>Nematoda</taxon>
        <taxon>Chromadorea</taxon>
        <taxon>Rhabditida</taxon>
        <taxon>Rhabditina</taxon>
        <taxon>Rhabditomorpha</taxon>
        <taxon>Rhabditoidea</taxon>
        <taxon>Rhabditidae</taxon>
        <taxon>Mesorhabditinae</taxon>
        <taxon>Mesorhabditis</taxon>
    </lineage>
</organism>
<feature type="signal peptide" evidence="1">
    <location>
        <begin position="1"/>
        <end position="20"/>
    </location>
</feature>
<dbReference type="WBParaSite" id="MBELARI_LOCUS3670">
    <property type="protein sequence ID" value="MBELARI_LOCUS3670"/>
    <property type="gene ID" value="MBELARI_LOCUS3670"/>
</dbReference>
<protein>
    <submittedName>
        <fullName evidence="3">Uncharacterized protein</fullName>
    </submittedName>
</protein>
<accession>A0AAF3J8V2</accession>
<evidence type="ECO:0000256" key="1">
    <source>
        <dbReference type="SAM" id="SignalP"/>
    </source>
</evidence>
<feature type="chain" id="PRO_5041943418" evidence="1">
    <location>
        <begin position="21"/>
        <end position="78"/>
    </location>
</feature>
<dbReference type="Proteomes" id="UP000887575">
    <property type="component" value="Unassembled WGS sequence"/>
</dbReference>
<keyword evidence="2" id="KW-1185">Reference proteome</keyword>
<evidence type="ECO:0000313" key="3">
    <source>
        <dbReference type="WBParaSite" id="MBELARI_LOCUS3670"/>
    </source>
</evidence>
<name>A0AAF3J8V2_9BILA</name>